<dbReference type="EMBL" id="BK014064">
    <property type="protein sequence ID" value="DAD52304.1"/>
    <property type="molecule type" value="Genomic_RNA"/>
</dbReference>
<gene>
    <name evidence="1" type="primary">SRR6960799_34_2</name>
</gene>
<keyword evidence="2" id="KW-1185">Reference proteome</keyword>
<reference evidence="1" key="1">
    <citation type="submission" date="2020-09" db="EMBL/GenBank/DDBJ databases">
        <title>Leviviricetes taxonomy.</title>
        <authorList>
            <person name="Stockdale S.R."/>
            <person name="Callanan J."/>
            <person name="Adriaenssens E.M."/>
            <person name="Kuhn J.H."/>
            <person name="Rumnieks J."/>
            <person name="Shkoporov A."/>
            <person name="Draper L.A."/>
            <person name="Ross P."/>
            <person name="Hill C."/>
        </authorList>
    </citation>
    <scope>NUCLEOTIDE SEQUENCE</scope>
</reference>
<proteinExistence type="predicted"/>
<dbReference type="KEGG" id="vg:80400454"/>
<dbReference type="Proteomes" id="UP000676398">
    <property type="component" value="Segment"/>
</dbReference>
<dbReference type="Gene3D" id="2.40.160.220">
    <property type="match status" value="1"/>
</dbReference>
<dbReference type="GeneID" id="80400454"/>
<evidence type="ECO:0000313" key="1">
    <source>
        <dbReference type="EMBL" id="DAD52304.1"/>
    </source>
</evidence>
<name>A0A8S5L3N7_9VIRU</name>
<dbReference type="GO" id="GO:0019028">
    <property type="term" value="C:viral capsid"/>
    <property type="evidence" value="ECO:0007669"/>
    <property type="project" value="UniProtKB-KW"/>
</dbReference>
<sequence>MLADPQSITVNAVAQPLPATSRGVDVSTYMKDDGSYKLTIGHQYRAERNRFTVRIDAVKTAADPLASANNKIYSHSVYLVMDKPVVGYTNTEVAQVVAALAAWLTASSGANVTKVLGGET</sequence>
<accession>A0A8S5L3N7</accession>
<keyword evidence="1" id="KW-0167">Capsid protein</keyword>
<evidence type="ECO:0000313" key="2">
    <source>
        <dbReference type="Proteomes" id="UP000676398"/>
    </source>
</evidence>
<dbReference type="RefSeq" id="YP_010770890.1">
    <property type="nucleotide sequence ID" value="NC_074422.1"/>
</dbReference>
<protein>
    <submittedName>
        <fullName evidence="1">Coat protein</fullName>
    </submittedName>
</protein>
<organism evidence="1 2">
    <name type="scientific">ssRNA phage SRR6960799_34</name>
    <dbReference type="NCBI Taxonomy" id="2786592"/>
    <lineage>
        <taxon>Viruses</taxon>
        <taxon>Riboviria</taxon>
        <taxon>Orthornavirae</taxon>
        <taxon>Lenarviricota</taxon>
        <taxon>Leviviricetes</taxon>
        <taxon>Timlovirales</taxon>
        <taxon>Steitzviridae</taxon>
        <taxon>Loptevirus</taxon>
        <taxon>Loptevirus caenenecus</taxon>
    </lineage>
</organism>
<keyword evidence="1" id="KW-0946">Virion</keyword>